<evidence type="ECO:0000256" key="2">
    <source>
        <dbReference type="ARBA" id="ARBA00022692"/>
    </source>
</evidence>
<comment type="caution">
    <text evidence="7">The sequence shown here is derived from an EMBL/GenBank/DDBJ whole genome shotgun (WGS) entry which is preliminary data.</text>
</comment>
<proteinExistence type="predicted"/>
<evidence type="ECO:0000256" key="4">
    <source>
        <dbReference type="ARBA" id="ARBA00022989"/>
    </source>
</evidence>
<evidence type="ECO:0000256" key="3">
    <source>
        <dbReference type="ARBA" id="ARBA00022824"/>
    </source>
</evidence>
<evidence type="ECO:0000256" key="5">
    <source>
        <dbReference type="ARBA" id="ARBA00023136"/>
    </source>
</evidence>
<keyword evidence="2 6" id="KW-0812">Transmembrane</keyword>
<reference evidence="7" key="1">
    <citation type="journal article" date="2023" name="Mol. Phylogenet. Evol.">
        <title>Genome-scale phylogeny and comparative genomics of the fungal order Sordariales.</title>
        <authorList>
            <person name="Hensen N."/>
            <person name="Bonometti L."/>
            <person name="Westerberg I."/>
            <person name="Brannstrom I.O."/>
            <person name="Guillou S."/>
            <person name="Cros-Aarteil S."/>
            <person name="Calhoun S."/>
            <person name="Haridas S."/>
            <person name="Kuo A."/>
            <person name="Mondo S."/>
            <person name="Pangilinan J."/>
            <person name="Riley R."/>
            <person name="LaButti K."/>
            <person name="Andreopoulos B."/>
            <person name="Lipzen A."/>
            <person name="Chen C."/>
            <person name="Yan M."/>
            <person name="Daum C."/>
            <person name="Ng V."/>
            <person name="Clum A."/>
            <person name="Steindorff A."/>
            <person name="Ohm R.A."/>
            <person name="Martin F."/>
            <person name="Silar P."/>
            <person name="Natvig D.O."/>
            <person name="Lalanne C."/>
            <person name="Gautier V."/>
            <person name="Ament-Velasquez S.L."/>
            <person name="Kruys A."/>
            <person name="Hutchinson M.I."/>
            <person name="Powell A.J."/>
            <person name="Barry K."/>
            <person name="Miller A.N."/>
            <person name="Grigoriev I.V."/>
            <person name="Debuchy R."/>
            <person name="Gladieux P."/>
            <person name="Hiltunen Thoren M."/>
            <person name="Johannesson H."/>
        </authorList>
    </citation>
    <scope>NUCLEOTIDE SEQUENCE</scope>
    <source>
        <strain evidence="7">PSN309</strain>
    </source>
</reference>
<reference evidence="7" key="2">
    <citation type="submission" date="2023-05" db="EMBL/GenBank/DDBJ databases">
        <authorList>
            <consortium name="Lawrence Berkeley National Laboratory"/>
            <person name="Steindorff A."/>
            <person name="Hensen N."/>
            <person name="Bonometti L."/>
            <person name="Westerberg I."/>
            <person name="Brannstrom I.O."/>
            <person name="Guillou S."/>
            <person name="Cros-Aarteil S."/>
            <person name="Calhoun S."/>
            <person name="Haridas S."/>
            <person name="Kuo A."/>
            <person name="Mondo S."/>
            <person name="Pangilinan J."/>
            <person name="Riley R."/>
            <person name="Labutti K."/>
            <person name="Andreopoulos B."/>
            <person name="Lipzen A."/>
            <person name="Chen C."/>
            <person name="Yanf M."/>
            <person name="Daum C."/>
            <person name="Ng V."/>
            <person name="Clum A."/>
            <person name="Ohm R."/>
            <person name="Martin F."/>
            <person name="Silar P."/>
            <person name="Natvig D."/>
            <person name="Lalanne C."/>
            <person name="Gautier V."/>
            <person name="Ament-Velasquez S.L."/>
            <person name="Kruys A."/>
            <person name="Hutchinson M.I."/>
            <person name="Powell A.J."/>
            <person name="Barry K."/>
            <person name="Miller A.N."/>
            <person name="Grigoriev I.V."/>
            <person name="Debuchy R."/>
            <person name="Gladieux P."/>
            <person name="Thoren M.H."/>
            <person name="Johannesson H."/>
        </authorList>
    </citation>
    <scope>NUCLEOTIDE SEQUENCE</scope>
    <source>
        <strain evidence="7">PSN309</strain>
    </source>
</reference>
<evidence type="ECO:0000256" key="1">
    <source>
        <dbReference type="ARBA" id="ARBA00004477"/>
    </source>
</evidence>
<dbReference type="GO" id="GO:0005789">
    <property type="term" value="C:endoplasmic reticulum membrane"/>
    <property type="evidence" value="ECO:0007669"/>
    <property type="project" value="UniProtKB-SubCell"/>
</dbReference>
<organism evidence="7 8">
    <name type="scientific">Podospora australis</name>
    <dbReference type="NCBI Taxonomy" id="1536484"/>
    <lineage>
        <taxon>Eukaryota</taxon>
        <taxon>Fungi</taxon>
        <taxon>Dikarya</taxon>
        <taxon>Ascomycota</taxon>
        <taxon>Pezizomycotina</taxon>
        <taxon>Sordariomycetes</taxon>
        <taxon>Sordariomycetidae</taxon>
        <taxon>Sordariales</taxon>
        <taxon>Podosporaceae</taxon>
        <taxon>Podospora</taxon>
    </lineage>
</organism>
<evidence type="ECO:0000313" key="8">
    <source>
        <dbReference type="Proteomes" id="UP001302126"/>
    </source>
</evidence>
<keyword evidence="3" id="KW-0256">Endoplasmic reticulum</keyword>
<dbReference type="Pfam" id="PF11779">
    <property type="entry name" value="SPT_ssu-like"/>
    <property type="match status" value="1"/>
</dbReference>
<sequence length="121" mass="13247">MATYLERFSKWIQLKIYQLEVTLAVYMFTPVEKTIFYSILFLLTSLTFIATVLYLPQHVSFIIGRAWFYVHGPDGPEFSSSAASEFVKNGARSLLAGAVGTASSATAKAAGAEVTGVVREL</sequence>
<keyword evidence="4 6" id="KW-1133">Transmembrane helix</keyword>
<feature type="transmembrane region" description="Helical" evidence="6">
    <location>
        <begin position="35"/>
        <end position="55"/>
    </location>
</feature>
<protein>
    <submittedName>
        <fullName evidence="7">Uncharacterized protein</fullName>
    </submittedName>
</protein>
<evidence type="ECO:0000313" key="7">
    <source>
        <dbReference type="EMBL" id="KAK4189596.1"/>
    </source>
</evidence>
<dbReference type="AlphaFoldDB" id="A0AAN6WX58"/>
<dbReference type="Proteomes" id="UP001302126">
    <property type="component" value="Unassembled WGS sequence"/>
</dbReference>
<gene>
    <name evidence="7" type="ORF">QBC35DRAFT_492460</name>
</gene>
<accession>A0AAN6WX58</accession>
<keyword evidence="5 6" id="KW-0472">Membrane</keyword>
<keyword evidence="8" id="KW-1185">Reference proteome</keyword>
<dbReference type="EMBL" id="MU864373">
    <property type="protein sequence ID" value="KAK4189596.1"/>
    <property type="molecule type" value="Genomic_DNA"/>
</dbReference>
<comment type="subcellular location">
    <subcellularLocation>
        <location evidence="1">Endoplasmic reticulum membrane</location>
        <topology evidence="1">Multi-pass membrane protein</topology>
    </subcellularLocation>
</comment>
<name>A0AAN6WX58_9PEZI</name>
<evidence type="ECO:0000256" key="6">
    <source>
        <dbReference type="SAM" id="Phobius"/>
    </source>
</evidence>
<dbReference type="InterPro" id="IPR024512">
    <property type="entry name" value="Ser_palmitoyltrfase_ssu-like"/>
</dbReference>